<keyword evidence="3" id="KW-1185">Reference proteome</keyword>
<accession>A0A3D8IQ49</accession>
<protein>
    <submittedName>
        <fullName evidence="2">Uncharacterized protein</fullName>
    </submittedName>
</protein>
<gene>
    <name evidence="2" type="ORF">CQA53_02330</name>
</gene>
<keyword evidence="1" id="KW-0812">Transmembrane</keyword>
<dbReference type="Proteomes" id="UP000256379">
    <property type="component" value="Unassembled WGS sequence"/>
</dbReference>
<evidence type="ECO:0000313" key="3">
    <source>
        <dbReference type="Proteomes" id="UP000256379"/>
    </source>
</evidence>
<dbReference type="PROSITE" id="PS51257">
    <property type="entry name" value="PROKAR_LIPOPROTEIN"/>
    <property type="match status" value="1"/>
</dbReference>
<evidence type="ECO:0000256" key="1">
    <source>
        <dbReference type="SAM" id="Phobius"/>
    </source>
</evidence>
<keyword evidence="1" id="KW-1133">Transmembrane helix</keyword>
<organism evidence="2 3">
    <name type="scientific">Helicobacter didelphidarum</name>
    <dbReference type="NCBI Taxonomy" id="2040648"/>
    <lineage>
        <taxon>Bacteria</taxon>
        <taxon>Pseudomonadati</taxon>
        <taxon>Campylobacterota</taxon>
        <taxon>Epsilonproteobacteria</taxon>
        <taxon>Campylobacterales</taxon>
        <taxon>Helicobacteraceae</taxon>
        <taxon>Helicobacter</taxon>
    </lineage>
</organism>
<reference evidence="2 3" key="1">
    <citation type="submission" date="2018-04" db="EMBL/GenBank/DDBJ databases">
        <title>Novel Campyloabacter and Helicobacter Species and Strains.</title>
        <authorList>
            <person name="Mannion A.J."/>
            <person name="Shen Z."/>
            <person name="Fox J.G."/>
        </authorList>
    </citation>
    <scope>NUCLEOTIDE SEQUENCE [LARGE SCALE GENOMIC DNA]</scope>
    <source>
        <strain evidence="2 3">MIT 17-337</strain>
    </source>
</reference>
<dbReference type="RefSeq" id="WP_115542407.1">
    <property type="nucleotide sequence ID" value="NZ_NXLQ01000002.1"/>
</dbReference>
<evidence type="ECO:0000313" key="2">
    <source>
        <dbReference type="EMBL" id="RDU67110.1"/>
    </source>
</evidence>
<dbReference type="AlphaFoldDB" id="A0A3D8IQ49"/>
<feature type="transmembrane region" description="Helical" evidence="1">
    <location>
        <begin position="7"/>
        <end position="27"/>
    </location>
</feature>
<name>A0A3D8IQ49_9HELI</name>
<dbReference type="EMBL" id="NXLQ01000002">
    <property type="protein sequence ID" value="RDU67110.1"/>
    <property type="molecule type" value="Genomic_DNA"/>
</dbReference>
<proteinExistence type="predicted"/>
<comment type="caution">
    <text evidence="2">The sequence shown here is derived from an EMBL/GenBank/DDBJ whole genome shotgun (WGS) entry which is preliminary data.</text>
</comment>
<sequence length="735" mass="85179">MKKLKLFLLLAILICSCLIVYLVVIIWQQNTRIQPSFTTNKKILTTNQTLDELSDDNLISHIQDLNEIATTWNLLRINGVGIINNTQDNLQNNREQSFIIAKNGMIQNNTINDNSQGQEIKNSRIIDIQKMKNFYRIYTIKDLAHTAQTSTTNPQSLNTQIPNNIILEYRFSWIDKENGLANINGECFIDNVKMQDYLRKIVEQNDATNNHSNPFVPTIYPLGSSQQTGQYEIAKYTRSTIKNLISTNKIPNHAHDFVPLTLRIRNSSLFVEENREKNIQEKSFPHTFIIDGIKINQESQSPNKRLVMIATLKDVPNLDNPQIMQQDSFAKDSNSQIRTQQNSSSSLTQIDYNLFSYDNIQSLWLYILHEDNSIDIANGLDITPLQMPDNPCVPHDFIKNNFFVYENGEIYIQTESYKQNIYNFLTKHFIITDEELVQENMQKNISKFTLKESFLNEDCTKEGECEVSLQKRTYIPQCQNLCVLLPQWHIEKPLNESQKQLYLNRFKIKQSILAQNTQENSNSNITLEIFNDTLGQYQWVGFDKQAEITPSSLINLAESTSSAHATLQENISKDSGNISLPINIAILYTKGKKPIKIDITQTNALSLFNEYFESKIFSNAFLPRTLTQNAQCPNHTECAYFIPHSSLESVQGYREDVQNFLILQNIFLEERIPFIEVEEYTKELIFQKVGFFGREKKIKCIENLGNLILYKEGKSFQILEKENFNEEKIKKYFRK</sequence>
<keyword evidence="1" id="KW-0472">Membrane</keyword>